<protein>
    <submittedName>
        <fullName evidence="2">Interleukin-3 receptor subunit alpha</fullName>
    </submittedName>
</protein>
<accession>A0A6P6DRD1</accession>
<dbReference type="Gene3D" id="2.60.40.3850">
    <property type="match status" value="1"/>
</dbReference>
<dbReference type="SUPFAM" id="SSF49265">
    <property type="entry name" value="Fibronectin type III"/>
    <property type="match status" value="1"/>
</dbReference>
<evidence type="ECO:0000313" key="1">
    <source>
        <dbReference type="Proteomes" id="UP000515203"/>
    </source>
</evidence>
<dbReference type="CTD" id="3563"/>
<dbReference type="InterPro" id="IPR003961">
    <property type="entry name" value="FN3_dom"/>
</dbReference>
<dbReference type="OrthoDB" id="9634868at2759"/>
<keyword evidence="2" id="KW-0675">Receptor</keyword>
<dbReference type="Proteomes" id="UP000515203">
    <property type="component" value="Unplaced"/>
</dbReference>
<evidence type="ECO:0000313" key="2">
    <source>
        <dbReference type="RefSeq" id="XP_023562659.1"/>
    </source>
</evidence>
<organism evidence="1 2">
    <name type="scientific">Octodon degus</name>
    <name type="common">Degu</name>
    <name type="synonym">Sciurus degus</name>
    <dbReference type="NCBI Taxonomy" id="10160"/>
    <lineage>
        <taxon>Eukaryota</taxon>
        <taxon>Metazoa</taxon>
        <taxon>Chordata</taxon>
        <taxon>Craniata</taxon>
        <taxon>Vertebrata</taxon>
        <taxon>Euteleostomi</taxon>
        <taxon>Mammalia</taxon>
        <taxon>Eutheria</taxon>
        <taxon>Euarchontoglires</taxon>
        <taxon>Glires</taxon>
        <taxon>Rodentia</taxon>
        <taxon>Hystricomorpha</taxon>
        <taxon>Octodontidae</taxon>
        <taxon>Octodon</taxon>
    </lineage>
</organism>
<reference evidence="2" key="1">
    <citation type="submission" date="2025-08" db="UniProtKB">
        <authorList>
            <consortium name="RefSeq"/>
        </authorList>
    </citation>
    <scope>IDENTIFICATION</scope>
</reference>
<dbReference type="InterPro" id="IPR013783">
    <property type="entry name" value="Ig-like_fold"/>
</dbReference>
<sequence length="213" mass="23652">MDDCDRCEHCYMRLTSPCTVTNYTVVVARPPFSAWVLFPPPETFSAPNITTECNQSQARMSWAPPQSHFSDSFEYELLTQQIPGSPSKPTLLSENWFLLPNPGTYSAQIRARPKLNGVWTAWSTPQTFVCDSAESSHARLWRTALPVALGTVLLAGAAVVACRRSGLLTRVFPRLPPMKNPLADAPRDGELMPWTASQEDCPVSEVQLVVEEK</sequence>
<dbReference type="GeneID" id="111814142"/>
<dbReference type="Gene3D" id="2.60.40.10">
    <property type="entry name" value="Immunoglobulins"/>
    <property type="match status" value="1"/>
</dbReference>
<keyword evidence="1" id="KW-1185">Reference proteome</keyword>
<dbReference type="RefSeq" id="XP_023562659.1">
    <property type="nucleotide sequence ID" value="XM_023706891.1"/>
</dbReference>
<proteinExistence type="predicted"/>
<dbReference type="InParanoid" id="A0A6P6DRD1"/>
<dbReference type="CDD" id="cd00063">
    <property type="entry name" value="FN3"/>
    <property type="match status" value="1"/>
</dbReference>
<gene>
    <name evidence="2" type="primary">Il3ra</name>
</gene>
<dbReference type="AlphaFoldDB" id="A0A6P6DRD1"/>
<dbReference type="InterPro" id="IPR036116">
    <property type="entry name" value="FN3_sf"/>
</dbReference>
<name>A0A6P6DRD1_OCTDE</name>